<comment type="caution">
    <text evidence="1">The sequence shown here is derived from an EMBL/GenBank/DDBJ whole genome shotgun (WGS) entry which is preliminary data.</text>
</comment>
<keyword evidence="2" id="KW-1185">Reference proteome</keyword>
<name>A0A7I8VNQ0_9ANNE</name>
<evidence type="ECO:0000313" key="1">
    <source>
        <dbReference type="EMBL" id="CAD5117077.1"/>
    </source>
</evidence>
<dbReference type="Proteomes" id="UP000549394">
    <property type="component" value="Unassembled WGS sequence"/>
</dbReference>
<evidence type="ECO:0000313" key="2">
    <source>
        <dbReference type="Proteomes" id="UP000549394"/>
    </source>
</evidence>
<gene>
    <name evidence="1" type="ORF">DGYR_LOCUS5642</name>
</gene>
<sequence length="550" mass="65081">MLKREMFRLFYTNSYNEDIKKETLTDQEQKDLNTFTECIDLNDEKAISEILTTRRDDISDWVFFISTRESFLKSNKRIFNLLSVAYICRIIDLSGNDIYDTSRYLQRNIDILREITDNWLNNWFGKVIKTIHTYQTSNSKEKDKRNRFYQPTRSANISIWNKSPEWFSRLFLTTIVGDIDNQWSKNHKDAVRILLSFLTYALVAKNRYLLEVIATSKKLQHVRYSFYLVLSCNYPDKFSFFQNLTTRKASRIEPSYKYQDDVSNHYNEIVHIAIIGEKFRKIYPTENQSRTVWNFLKENYQFTVNLALQSIINDEEVLCSLLSCYGEVYQKLFQSNDFEAKGFPSLKSVKVVFYHKRFYHNANVKNFFFRLLMSSANISSSVNEFLKAFRYIISRSDNAVGLSQDVVDYAINRIINNGKFTSENVNMKSLVKTSLTFLSMLTWYGYTFKNLDLSNTFLNALRKENVISYVINSILVMSDQKNYNEITLKLYEQKSVKPLKDMAIIAIRRNIKKPFRKNLTQLTSVFKLPQQIERCINFSDYLEPQELFPL</sequence>
<dbReference type="AlphaFoldDB" id="A0A7I8VNQ0"/>
<proteinExistence type="predicted"/>
<dbReference type="EMBL" id="CAJFCJ010000007">
    <property type="protein sequence ID" value="CAD5117077.1"/>
    <property type="molecule type" value="Genomic_DNA"/>
</dbReference>
<accession>A0A7I8VNQ0</accession>
<protein>
    <submittedName>
        <fullName evidence="1">DgyrCDS5895</fullName>
    </submittedName>
</protein>
<reference evidence="1 2" key="1">
    <citation type="submission" date="2020-08" db="EMBL/GenBank/DDBJ databases">
        <authorList>
            <person name="Hejnol A."/>
        </authorList>
    </citation>
    <scope>NUCLEOTIDE SEQUENCE [LARGE SCALE GENOMIC DNA]</scope>
</reference>
<organism evidence="1 2">
    <name type="scientific">Dimorphilus gyrociliatus</name>
    <dbReference type="NCBI Taxonomy" id="2664684"/>
    <lineage>
        <taxon>Eukaryota</taxon>
        <taxon>Metazoa</taxon>
        <taxon>Spiralia</taxon>
        <taxon>Lophotrochozoa</taxon>
        <taxon>Annelida</taxon>
        <taxon>Polychaeta</taxon>
        <taxon>Polychaeta incertae sedis</taxon>
        <taxon>Dinophilidae</taxon>
        <taxon>Dimorphilus</taxon>
    </lineage>
</organism>